<dbReference type="HAMAP" id="MF_03040">
    <property type="entry name" value="USB1"/>
    <property type="match status" value="1"/>
</dbReference>
<keyword evidence="4 6" id="KW-0539">Nucleus</keyword>
<keyword evidence="7" id="KW-0863">Zinc-finger</keyword>
<keyword evidence="7" id="KW-0479">Metal-binding</keyword>
<proteinExistence type="inferred from homology"/>
<dbReference type="PROSITE" id="PS50103">
    <property type="entry name" value="ZF_C3H1"/>
    <property type="match status" value="1"/>
</dbReference>
<keyword evidence="1 6" id="KW-0540">Nuclease</keyword>
<feature type="domain" description="C3H1-type" evidence="9">
    <location>
        <begin position="360"/>
        <end position="390"/>
    </location>
</feature>
<name>A0A921ZSM8_MANSE</name>
<evidence type="ECO:0000256" key="8">
    <source>
        <dbReference type="SAM" id="MobiDB-lite"/>
    </source>
</evidence>
<dbReference type="GO" id="GO:0034477">
    <property type="term" value="P:U6 snRNA 3'-end processing"/>
    <property type="evidence" value="ECO:0007669"/>
    <property type="project" value="UniProtKB-UniRule"/>
</dbReference>
<evidence type="ECO:0000256" key="4">
    <source>
        <dbReference type="ARBA" id="ARBA00023242"/>
    </source>
</evidence>
<dbReference type="GO" id="GO:0008270">
    <property type="term" value="F:zinc ion binding"/>
    <property type="evidence" value="ECO:0007669"/>
    <property type="project" value="UniProtKB-KW"/>
</dbReference>
<comment type="caution">
    <text evidence="10">The sequence shown here is derived from an EMBL/GenBank/DDBJ whole genome shotgun (WGS) entry which is preliminary data.</text>
</comment>
<dbReference type="InterPro" id="IPR027521">
    <property type="entry name" value="Usb1"/>
</dbReference>
<feature type="compositionally biased region" description="Acidic residues" evidence="8">
    <location>
        <begin position="12"/>
        <end position="21"/>
    </location>
</feature>
<evidence type="ECO:0000256" key="2">
    <source>
        <dbReference type="ARBA" id="ARBA00022801"/>
    </source>
</evidence>
<dbReference type="PANTHER" id="PTHR13522:SF3">
    <property type="entry name" value="U6 SNRNA PHOSPHODIESTERASE 1"/>
    <property type="match status" value="1"/>
</dbReference>
<evidence type="ECO:0000256" key="6">
    <source>
        <dbReference type="HAMAP-Rule" id="MF_03040"/>
    </source>
</evidence>
<dbReference type="GO" id="GO:0005634">
    <property type="term" value="C:nucleus"/>
    <property type="evidence" value="ECO:0007669"/>
    <property type="project" value="UniProtKB-SubCell"/>
</dbReference>
<sequence>MSGLAYLGEYGSDSEDSVSDLEETRRNKFPVPDLSHIPVVPSDTHEDNPKLHGGRKRSFPHVRGNWPSYVYVNYPQNDILINLINKLKSIASSQGSFWVICEDLHISLSKTVILLYHWISSFNTSIQKSLSTIESFELGFSGVKVLCNEDSTRTFIVLEVDCFSQKQLHLITKEIDKVLSEFNLPLFYDKPSFHMSVLWVNGNKKKEIVKFIDKFNDLLVSELNKDLKTVLVDKISCKIVRQGTIKVKENIAQNPSKTIKISKYKSVPLSDIKNSMTIEHNSSKSLLLNVRKTTILPQTPKAVMHSGNQNKYTSRYKYTKYKKTSVAFNESKTVITSKPSVGMIKKNYKVKVILAKKMLKKNNIPCPLFKKFGKCIRDAHGNCEFSHDKKHKNEKLKVRKKSMCYENKPTVMRTESTTNNSEKQEGNLIEGRYYEDQAKWDDNINDTSEVIKPTRCKLALTCRASNGACMASTGIPAASALCRRGASELEAGRNGV</sequence>
<reference evidence="10" key="1">
    <citation type="journal article" date="2016" name="Insect Biochem. Mol. Biol.">
        <title>Multifaceted biological insights from a draft genome sequence of the tobacco hornworm moth, Manduca sexta.</title>
        <authorList>
            <person name="Kanost M.R."/>
            <person name="Arrese E.L."/>
            <person name="Cao X."/>
            <person name="Chen Y.R."/>
            <person name="Chellapilla S."/>
            <person name="Goldsmith M.R."/>
            <person name="Grosse-Wilde E."/>
            <person name="Heckel D.G."/>
            <person name="Herndon N."/>
            <person name="Jiang H."/>
            <person name="Papanicolaou A."/>
            <person name="Qu J."/>
            <person name="Soulages J.L."/>
            <person name="Vogel H."/>
            <person name="Walters J."/>
            <person name="Waterhouse R.M."/>
            <person name="Ahn S.J."/>
            <person name="Almeida F.C."/>
            <person name="An C."/>
            <person name="Aqrawi P."/>
            <person name="Bretschneider A."/>
            <person name="Bryant W.B."/>
            <person name="Bucks S."/>
            <person name="Chao H."/>
            <person name="Chevignon G."/>
            <person name="Christen J.M."/>
            <person name="Clarke D.F."/>
            <person name="Dittmer N.T."/>
            <person name="Ferguson L.C.F."/>
            <person name="Garavelou S."/>
            <person name="Gordon K.H.J."/>
            <person name="Gunaratna R.T."/>
            <person name="Han Y."/>
            <person name="Hauser F."/>
            <person name="He Y."/>
            <person name="Heidel-Fischer H."/>
            <person name="Hirsh A."/>
            <person name="Hu Y."/>
            <person name="Jiang H."/>
            <person name="Kalra D."/>
            <person name="Klinner C."/>
            <person name="Konig C."/>
            <person name="Kovar C."/>
            <person name="Kroll A.R."/>
            <person name="Kuwar S.S."/>
            <person name="Lee S.L."/>
            <person name="Lehman R."/>
            <person name="Li K."/>
            <person name="Li Z."/>
            <person name="Liang H."/>
            <person name="Lovelace S."/>
            <person name="Lu Z."/>
            <person name="Mansfield J.H."/>
            <person name="McCulloch K.J."/>
            <person name="Mathew T."/>
            <person name="Morton B."/>
            <person name="Muzny D.M."/>
            <person name="Neunemann D."/>
            <person name="Ongeri F."/>
            <person name="Pauchet Y."/>
            <person name="Pu L.L."/>
            <person name="Pyrousis I."/>
            <person name="Rao X.J."/>
            <person name="Redding A."/>
            <person name="Roesel C."/>
            <person name="Sanchez-Gracia A."/>
            <person name="Schaack S."/>
            <person name="Shukla A."/>
            <person name="Tetreau G."/>
            <person name="Wang Y."/>
            <person name="Xiong G.H."/>
            <person name="Traut W."/>
            <person name="Walsh T.K."/>
            <person name="Worley K.C."/>
            <person name="Wu D."/>
            <person name="Wu W."/>
            <person name="Wu Y.Q."/>
            <person name="Zhang X."/>
            <person name="Zou Z."/>
            <person name="Zucker H."/>
            <person name="Briscoe A.D."/>
            <person name="Burmester T."/>
            <person name="Clem R.J."/>
            <person name="Feyereisen R."/>
            <person name="Grimmelikhuijzen C.J.P."/>
            <person name="Hamodrakas S.J."/>
            <person name="Hansson B.S."/>
            <person name="Huguet E."/>
            <person name="Jermiin L.S."/>
            <person name="Lan Q."/>
            <person name="Lehman H.K."/>
            <person name="Lorenzen M."/>
            <person name="Merzendorfer H."/>
            <person name="Michalopoulos I."/>
            <person name="Morton D.B."/>
            <person name="Muthukrishnan S."/>
            <person name="Oakeshott J.G."/>
            <person name="Palmer W."/>
            <person name="Park Y."/>
            <person name="Passarelli A.L."/>
            <person name="Rozas J."/>
            <person name="Schwartz L.M."/>
            <person name="Smith W."/>
            <person name="Southgate A."/>
            <person name="Vilcinskas A."/>
            <person name="Vogt R."/>
            <person name="Wang P."/>
            <person name="Werren J."/>
            <person name="Yu X.Q."/>
            <person name="Zhou J.J."/>
            <person name="Brown S.J."/>
            <person name="Scherer S.E."/>
            <person name="Richards S."/>
            <person name="Blissard G.W."/>
        </authorList>
    </citation>
    <scope>NUCLEOTIDE SEQUENCE</scope>
</reference>
<dbReference type="AlphaFoldDB" id="A0A921ZSM8"/>
<dbReference type="Pfam" id="PF09749">
    <property type="entry name" value="HVSL"/>
    <property type="match status" value="1"/>
</dbReference>
<feature type="active site" description="Proton donor/acceptor" evidence="6">
    <location>
        <position position="194"/>
    </location>
</feature>
<dbReference type="EC" id="3.1.4.-" evidence="6"/>
<comment type="subcellular location">
    <subcellularLocation>
        <location evidence="6">Nucleus</location>
    </subcellularLocation>
</comment>
<feature type="region of interest" description="Disordered" evidence="8">
    <location>
        <begin position="1"/>
        <end position="25"/>
    </location>
</feature>
<keyword evidence="11" id="KW-1185">Reference proteome</keyword>
<comment type="catalytic activity">
    <reaction evidence="5">
        <text>a 3'-end uridylyl-uridine-RNA = a 3'-end 2',3'-cyclophospho-uridine-RNA + uridine</text>
        <dbReference type="Rhea" id="RHEA:46052"/>
        <dbReference type="Rhea" id="RHEA-COMP:17384"/>
        <dbReference type="Rhea" id="RHEA-COMP:17385"/>
        <dbReference type="ChEBI" id="CHEBI:16704"/>
        <dbReference type="ChEBI" id="CHEBI:85643"/>
        <dbReference type="ChEBI" id="CHEBI:85644"/>
    </reaction>
    <physiologicalReaction direction="left-to-right" evidence="5">
        <dbReference type="Rhea" id="RHEA:46053"/>
    </physiologicalReaction>
</comment>
<dbReference type="GO" id="GO:1990838">
    <property type="term" value="F:poly(U)-specific exoribonuclease activity, producing 3' uridine cyclic phosphate ends"/>
    <property type="evidence" value="ECO:0007669"/>
    <property type="project" value="UniProtKB-UniRule"/>
</dbReference>
<evidence type="ECO:0000256" key="3">
    <source>
        <dbReference type="ARBA" id="ARBA00023239"/>
    </source>
</evidence>
<accession>A0A921ZSM8</accession>
<keyword evidence="2 6" id="KW-0378">Hydrolase</keyword>
<evidence type="ECO:0000256" key="7">
    <source>
        <dbReference type="PROSITE-ProRule" id="PRU00723"/>
    </source>
</evidence>
<dbReference type="EMBL" id="JH668882">
    <property type="protein sequence ID" value="KAG6462701.1"/>
    <property type="molecule type" value="Genomic_DNA"/>
</dbReference>
<keyword evidence="3" id="KW-0456">Lyase</keyword>
<evidence type="ECO:0000259" key="9">
    <source>
        <dbReference type="PROSITE" id="PS50103"/>
    </source>
</evidence>
<dbReference type="InterPro" id="IPR000571">
    <property type="entry name" value="Znf_CCCH"/>
</dbReference>
<evidence type="ECO:0000313" key="11">
    <source>
        <dbReference type="Proteomes" id="UP000791440"/>
    </source>
</evidence>
<dbReference type="GO" id="GO:0016829">
    <property type="term" value="F:lyase activity"/>
    <property type="evidence" value="ECO:0007669"/>
    <property type="project" value="UniProtKB-KW"/>
</dbReference>
<dbReference type="Proteomes" id="UP000791440">
    <property type="component" value="Unassembled WGS sequence"/>
</dbReference>
<dbReference type="PANTHER" id="PTHR13522">
    <property type="entry name" value="U6 SNRNA PHOSPHODIESTERASE 1"/>
    <property type="match status" value="1"/>
</dbReference>
<comment type="function">
    <text evidence="6">Phosphodiesterase responsible for the U6 snRNA 3' end processing. Acts as an exoribonuclease (RNase) responsible for trimming the poly(U) tract of the last nucleotides in the pre-U6 snRNA molecule, leading to the formation of mature U6 snRNA.</text>
</comment>
<reference evidence="10" key="2">
    <citation type="submission" date="2020-12" db="EMBL/GenBank/DDBJ databases">
        <authorList>
            <person name="Kanost M."/>
        </authorList>
    </citation>
    <scope>NUCLEOTIDE SEQUENCE</scope>
</reference>
<gene>
    <name evidence="10" type="ORF">O3G_MSEX013424</name>
</gene>
<evidence type="ECO:0000313" key="10">
    <source>
        <dbReference type="EMBL" id="KAG6462701.1"/>
    </source>
</evidence>
<comment type="similarity">
    <text evidence="6">Belongs to the 2H phosphoesterase superfamily. USB1 family.</text>
</comment>
<protein>
    <recommendedName>
        <fullName evidence="6">U6 snRNA phosphodiesterase</fullName>
        <ecNumber evidence="6">3.1.4.-</ecNumber>
    </recommendedName>
</protein>
<organism evidence="10 11">
    <name type="scientific">Manduca sexta</name>
    <name type="common">Tobacco hawkmoth</name>
    <name type="synonym">Tobacco hornworm</name>
    <dbReference type="NCBI Taxonomy" id="7130"/>
    <lineage>
        <taxon>Eukaryota</taxon>
        <taxon>Metazoa</taxon>
        <taxon>Ecdysozoa</taxon>
        <taxon>Arthropoda</taxon>
        <taxon>Hexapoda</taxon>
        <taxon>Insecta</taxon>
        <taxon>Pterygota</taxon>
        <taxon>Neoptera</taxon>
        <taxon>Endopterygota</taxon>
        <taxon>Lepidoptera</taxon>
        <taxon>Glossata</taxon>
        <taxon>Ditrysia</taxon>
        <taxon>Bombycoidea</taxon>
        <taxon>Sphingidae</taxon>
        <taxon>Sphinginae</taxon>
        <taxon>Sphingini</taxon>
        <taxon>Manduca</taxon>
    </lineage>
</organism>
<feature type="active site" description="Proton donor/acceptor" evidence="6">
    <location>
        <position position="105"/>
    </location>
</feature>
<feature type="zinc finger region" description="C3H1-type" evidence="7">
    <location>
        <begin position="360"/>
        <end position="390"/>
    </location>
</feature>
<keyword evidence="7" id="KW-0862">Zinc</keyword>
<evidence type="ECO:0000256" key="5">
    <source>
        <dbReference type="ARBA" id="ARBA00029300"/>
    </source>
</evidence>
<evidence type="ECO:0000256" key="1">
    <source>
        <dbReference type="ARBA" id="ARBA00022722"/>
    </source>
</evidence>